<dbReference type="OrthoDB" id="9771073at2"/>
<keyword evidence="4" id="KW-1185">Reference proteome</keyword>
<sequence>MKVLVTGGAGFIGSHIIDALVAEGCETLVADDLSSGKKEFLNPEAKLYSISVLDHNLESVFEKERPDAVIHLAAQIDVQKSMIQSMEDAQVNILGTLKILEYCKEYNCKLIYSSSAAIYGTPLYLPLDECHPVKPTSNYGISKYTPELYISLYAKLYNLNFTILRYANVYGMRQGAGGEGGVVSIFIKKMLNNDPPIIYGSGEQTRDFIYVEDVVAANLSALKKNCNGVFNISSNKEITINSLVDEINSLMNTKLSPIHKEFRSGDITRSCLDNQLAIKKLGWKPKFSLREGLKKTIESFLL</sequence>
<proteinExistence type="inferred from homology"/>
<dbReference type="RefSeq" id="WP_146815899.1">
    <property type="nucleotide sequence ID" value="NZ_BJYD01000018.1"/>
</dbReference>
<evidence type="ECO:0000313" key="4">
    <source>
        <dbReference type="Proteomes" id="UP000321886"/>
    </source>
</evidence>
<organism evidence="3 4">
    <name type="scientific">Halobacillus faecis</name>
    <dbReference type="NCBI Taxonomy" id="360184"/>
    <lineage>
        <taxon>Bacteria</taxon>
        <taxon>Bacillati</taxon>
        <taxon>Bacillota</taxon>
        <taxon>Bacilli</taxon>
        <taxon>Bacillales</taxon>
        <taxon>Bacillaceae</taxon>
        <taxon>Halobacillus</taxon>
    </lineage>
</organism>
<dbReference type="EMBL" id="BJYD01000018">
    <property type="protein sequence ID" value="GEN53831.1"/>
    <property type="molecule type" value="Genomic_DNA"/>
</dbReference>
<dbReference type="Proteomes" id="UP000321886">
    <property type="component" value="Unassembled WGS sequence"/>
</dbReference>
<evidence type="ECO:0000313" key="3">
    <source>
        <dbReference type="EMBL" id="GEN53831.1"/>
    </source>
</evidence>
<evidence type="ECO:0000256" key="1">
    <source>
        <dbReference type="ARBA" id="ARBA00007637"/>
    </source>
</evidence>
<dbReference type="InterPro" id="IPR036291">
    <property type="entry name" value="NAD(P)-bd_dom_sf"/>
</dbReference>
<evidence type="ECO:0000259" key="2">
    <source>
        <dbReference type="Pfam" id="PF01370"/>
    </source>
</evidence>
<reference evidence="3 4" key="1">
    <citation type="submission" date="2019-07" db="EMBL/GenBank/DDBJ databases">
        <title>Whole genome shotgun sequence of Halobacillus faecis NBRC 103569.</title>
        <authorList>
            <person name="Hosoyama A."/>
            <person name="Uohara A."/>
            <person name="Ohji S."/>
            <person name="Ichikawa N."/>
        </authorList>
    </citation>
    <scope>NUCLEOTIDE SEQUENCE [LARGE SCALE GENOMIC DNA]</scope>
    <source>
        <strain evidence="3 4">NBRC 103569</strain>
    </source>
</reference>
<protein>
    <submittedName>
        <fullName evidence="3">UDP-glucose 4-epimerase</fullName>
    </submittedName>
</protein>
<name>A0A511WTX5_9BACI</name>
<feature type="domain" description="NAD-dependent epimerase/dehydratase" evidence="2">
    <location>
        <begin position="3"/>
        <end position="232"/>
    </location>
</feature>
<dbReference type="Pfam" id="PF01370">
    <property type="entry name" value="Epimerase"/>
    <property type="match status" value="1"/>
</dbReference>
<dbReference type="Gene3D" id="3.40.50.720">
    <property type="entry name" value="NAD(P)-binding Rossmann-like Domain"/>
    <property type="match status" value="1"/>
</dbReference>
<dbReference type="PANTHER" id="PTHR43000">
    <property type="entry name" value="DTDP-D-GLUCOSE 4,6-DEHYDRATASE-RELATED"/>
    <property type="match status" value="1"/>
</dbReference>
<dbReference type="SUPFAM" id="SSF51735">
    <property type="entry name" value="NAD(P)-binding Rossmann-fold domains"/>
    <property type="match status" value="1"/>
</dbReference>
<gene>
    <name evidence="3" type="ORF">HFA01_20930</name>
</gene>
<comment type="similarity">
    <text evidence="1">Belongs to the NAD(P)-dependent epimerase/dehydratase family.</text>
</comment>
<accession>A0A511WTX5</accession>
<dbReference type="InterPro" id="IPR001509">
    <property type="entry name" value="Epimerase_deHydtase"/>
</dbReference>
<comment type="caution">
    <text evidence="3">The sequence shown here is derived from an EMBL/GenBank/DDBJ whole genome shotgun (WGS) entry which is preliminary data.</text>
</comment>
<dbReference type="AlphaFoldDB" id="A0A511WTX5"/>